<dbReference type="PANTHER" id="PTHR30251:SF2">
    <property type="entry name" value="FIMBRIAL CHAPERONE YADV-RELATED"/>
    <property type="match status" value="1"/>
</dbReference>
<dbReference type="InterPro" id="IPR016147">
    <property type="entry name" value="Pili_assmbl_chaperone_N"/>
</dbReference>
<evidence type="ECO:0000256" key="1">
    <source>
        <dbReference type="ARBA" id="ARBA00004418"/>
    </source>
</evidence>
<keyword evidence="3 6" id="KW-0732">Signal</keyword>
<keyword evidence="4" id="KW-0574">Periplasm</keyword>
<dbReference type="KEGG" id="abo:ABO_0124"/>
<evidence type="ECO:0000256" key="2">
    <source>
        <dbReference type="ARBA" id="ARBA00007399"/>
    </source>
</evidence>
<dbReference type="GO" id="GO:0030288">
    <property type="term" value="C:outer membrane-bounded periplasmic space"/>
    <property type="evidence" value="ECO:0007669"/>
    <property type="project" value="InterPro"/>
</dbReference>
<keyword evidence="5" id="KW-0143">Chaperone</keyword>
<dbReference type="STRING" id="393595.ABO_0124"/>
<dbReference type="InterPro" id="IPR050643">
    <property type="entry name" value="Periplasmic_pilus_chap"/>
</dbReference>
<dbReference type="AlphaFoldDB" id="Q0VTH1"/>
<evidence type="ECO:0000256" key="3">
    <source>
        <dbReference type="ARBA" id="ARBA00022729"/>
    </source>
</evidence>
<gene>
    <name evidence="9" type="primary">fimC</name>
    <name evidence="9" type="ordered locus">ABO_0124</name>
</gene>
<dbReference type="Proteomes" id="UP000008871">
    <property type="component" value="Chromosome"/>
</dbReference>
<dbReference type="InterPro" id="IPR036316">
    <property type="entry name" value="Pili_assmbl_chap_C_dom_sf"/>
</dbReference>
<dbReference type="InterPro" id="IPR008962">
    <property type="entry name" value="PapD-like_sf"/>
</dbReference>
<feature type="domain" description="Pili assembly chaperone N-terminal" evidence="7">
    <location>
        <begin position="31"/>
        <end position="151"/>
    </location>
</feature>
<dbReference type="EMBL" id="AM286690">
    <property type="protein sequence ID" value="CAL15572.1"/>
    <property type="molecule type" value="Genomic_DNA"/>
</dbReference>
<evidence type="ECO:0000259" key="7">
    <source>
        <dbReference type="Pfam" id="PF00345"/>
    </source>
</evidence>
<dbReference type="Pfam" id="PF00345">
    <property type="entry name" value="PapD_N"/>
    <property type="match status" value="1"/>
</dbReference>
<sequence length="244" mass="27402">MCYQRRQLMKKTFIFIVVIFIFISSHAQAAFVLGGTRVVYNAGDNDVTLSVMNTSSLPYAGQAWTDPFHQEAGNSIHSDAPNFVITPPVFRVEPGETQKLRFILATPPPSEEVESVYWINVQEIPPEPKNSNTLQFAQRIRIKLFYRPDALNELSASEAPTSLKISLTEEGVSIKNPAPFSVSFFSPLLEDKTGKKHPLDELLTLLPGEEFIVKCQPCGYTRFHFQSINDFGGIDDHEPREISP</sequence>
<evidence type="ECO:0000259" key="8">
    <source>
        <dbReference type="Pfam" id="PF02753"/>
    </source>
</evidence>
<dbReference type="InterPro" id="IPR016148">
    <property type="entry name" value="Pili_assmbl_chaperone_C"/>
</dbReference>
<keyword evidence="10" id="KW-1185">Reference proteome</keyword>
<comment type="similarity">
    <text evidence="2">Belongs to the periplasmic pilus chaperone family.</text>
</comment>
<feature type="signal peptide" evidence="6">
    <location>
        <begin position="1"/>
        <end position="29"/>
    </location>
</feature>
<evidence type="ECO:0000256" key="6">
    <source>
        <dbReference type="SAM" id="SignalP"/>
    </source>
</evidence>
<dbReference type="HOGENOM" id="CLU_070768_2_2_6"/>
<organism evidence="9 10">
    <name type="scientific">Alcanivorax borkumensis (strain ATCC 700651 / DSM 11573 / NCIMB 13689 / SK2)</name>
    <dbReference type="NCBI Taxonomy" id="393595"/>
    <lineage>
        <taxon>Bacteria</taxon>
        <taxon>Pseudomonadati</taxon>
        <taxon>Pseudomonadota</taxon>
        <taxon>Gammaproteobacteria</taxon>
        <taxon>Oceanospirillales</taxon>
        <taxon>Alcanivoracaceae</taxon>
        <taxon>Alcanivorax</taxon>
    </lineage>
</organism>
<dbReference type="PANTHER" id="PTHR30251">
    <property type="entry name" value="PILUS ASSEMBLY CHAPERONE"/>
    <property type="match status" value="1"/>
</dbReference>
<protein>
    <submittedName>
        <fullName evidence="9">Type 1 pili chaperone protein FimC</fullName>
    </submittedName>
</protein>
<accession>Q0VTH1</accession>
<dbReference type="InterPro" id="IPR001829">
    <property type="entry name" value="Pili_assmbl_chaperone_bac"/>
</dbReference>
<evidence type="ECO:0000313" key="9">
    <source>
        <dbReference type="EMBL" id="CAL15572.1"/>
    </source>
</evidence>
<dbReference type="PRINTS" id="PR00969">
    <property type="entry name" value="CHAPERONPILI"/>
</dbReference>
<dbReference type="GO" id="GO:0071555">
    <property type="term" value="P:cell wall organization"/>
    <property type="evidence" value="ECO:0007669"/>
    <property type="project" value="InterPro"/>
</dbReference>
<name>Q0VTH1_ALCBS</name>
<dbReference type="InterPro" id="IPR013783">
    <property type="entry name" value="Ig-like_fold"/>
</dbReference>
<evidence type="ECO:0000256" key="5">
    <source>
        <dbReference type="ARBA" id="ARBA00023186"/>
    </source>
</evidence>
<feature type="chain" id="PRO_5004179009" evidence="6">
    <location>
        <begin position="30"/>
        <end position="244"/>
    </location>
</feature>
<dbReference type="Gene3D" id="2.60.40.10">
    <property type="entry name" value="Immunoglobulins"/>
    <property type="match status" value="2"/>
</dbReference>
<feature type="domain" description="Pili assembly chaperone C-terminal" evidence="8">
    <location>
        <begin position="174"/>
        <end position="235"/>
    </location>
</feature>
<comment type="subcellular location">
    <subcellularLocation>
        <location evidence="1">Periplasm</location>
    </subcellularLocation>
</comment>
<dbReference type="Pfam" id="PF02753">
    <property type="entry name" value="PapD_C"/>
    <property type="match status" value="1"/>
</dbReference>
<dbReference type="SUPFAM" id="SSF49354">
    <property type="entry name" value="PapD-like"/>
    <property type="match status" value="1"/>
</dbReference>
<proteinExistence type="inferred from homology"/>
<dbReference type="SUPFAM" id="SSF49584">
    <property type="entry name" value="Periplasmic chaperone C-domain"/>
    <property type="match status" value="1"/>
</dbReference>
<evidence type="ECO:0000313" key="10">
    <source>
        <dbReference type="Proteomes" id="UP000008871"/>
    </source>
</evidence>
<evidence type="ECO:0000256" key="4">
    <source>
        <dbReference type="ARBA" id="ARBA00022764"/>
    </source>
</evidence>
<reference evidence="9 10" key="1">
    <citation type="journal article" date="2006" name="Nat. Biotechnol.">
        <title>Genome sequence of the ubiquitous hydrocarbon-degrading marine bacterium Alcanivorax borkumensis.</title>
        <authorList>
            <person name="Schneiker S."/>
            <person name="Martins dos Santos V.A.P."/>
            <person name="Bartels D."/>
            <person name="Bekel T."/>
            <person name="Brecht M."/>
            <person name="Buhrmester J."/>
            <person name="Chernikova T.N."/>
            <person name="Denaro R."/>
            <person name="Ferrer M."/>
            <person name="Gertler C."/>
            <person name="Goesmann A."/>
            <person name="Golyshina O.V."/>
            <person name="Kaminski F."/>
            <person name="Khachane A.N."/>
            <person name="Lang S."/>
            <person name="Linke B."/>
            <person name="McHardy A.C."/>
            <person name="Meyer F."/>
            <person name="Nechitaylo T."/>
            <person name="Puehler A."/>
            <person name="Regenhardt D."/>
            <person name="Rupp O."/>
            <person name="Sabirova J.S."/>
            <person name="Selbitschka W."/>
            <person name="Yakimov M.M."/>
            <person name="Timmis K.N."/>
            <person name="Vorhoelter F.-J."/>
            <person name="Weidner S."/>
            <person name="Kaiser O."/>
            <person name="Golyshin P.N."/>
        </authorList>
    </citation>
    <scope>NUCLEOTIDE SEQUENCE [LARGE SCALE GENOMIC DNA]</scope>
    <source>
        <strain evidence="10">ATCC 700651 / DSM 11573 / NCIMB 13689 / SK2</strain>
    </source>
</reference>
<dbReference type="eggNOG" id="COG3121">
    <property type="taxonomic scope" value="Bacteria"/>
</dbReference>